<dbReference type="Gene3D" id="3.10.20.90">
    <property type="entry name" value="Phosphatidylinositol 3-kinase Catalytic Subunit, Chain A, domain 1"/>
    <property type="match status" value="1"/>
</dbReference>
<dbReference type="CDD" id="cd01767">
    <property type="entry name" value="UBX"/>
    <property type="match status" value="1"/>
</dbReference>
<feature type="compositionally biased region" description="Basic and acidic residues" evidence="6">
    <location>
        <begin position="446"/>
        <end position="459"/>
    </location>
</feature>
<dbReference type="Pfam" id="PF23187">
    <property type="entry name" value="UBX7_N"/>
    <property type="match status" value="1"/>
</dbReference>
<dbReference type="GO" id="GO:0005789">
    <property type="term" value="C:endoplasmic reticulum membrane"/>
    <property type="evidence" value="ECO:0007669"/>
    <property type="project" value="UniProtKB-SubCell"/>
</dbReference>
<dbReference type="SUPFAM" id="SSF52833">
    <property type="entry name" value="Thioredoxin-like"/>
    <property type="match status" value="1"/>
</dbReference>
<evidence type="ECO:0000313" key="9">
    <source>
        <dbReference type="EMBL" id="ROT37669.1"/>
    </source>
</evidence>
<evidence type="ECO:0000313" key="10">
    <source>
        <dbReference type="Proteomes" id="UP000272025"/>
    </source>
</evidence>
<dbReference type="Gene3D" id="3.40.30.10">
    <property type="entry name" value="Glutaredoxin"/>
    <property type="match status" value="1"/>
</dbReference>
<evidence type="ECO:0000256" key="6">
    <source>
        <dbReference type="SAM" id="MobiDB-lite"/>
    </source>
</evidence>
<comment type="subcellular location">
    <subcellularLocation>
        <location evidence="1">Endoplasmic reticulum membrane</location>
        <topology evidence="1">Peripheral membrane protein</topology>
    </subcellularLocation>
</comment>
<dbReference type="Pfam" id="PF00789">
    <property type="entry name" value="UBX"/>
    <property type="match status" value="1"/>
</dbReference>
<evidence type="ECO:0000256" key="3">
    <source>
        <dbReference type="ARBA" id="ARBA00038812"/>
    </source>
</evidence>
<accession>A0A3N2PT17</accession>
<feature type="compositionally biased region" description="Low complexity" evidence="6">
    <location>
        <begin position="428"/>
        <end position="445"/>
    </location>
</feature>
<feature type="domain" description="UBX" evidence="8">
    <location>
        <begin position="291"/>
        <end position="375"/>
    </location>
</feature>
<dbReference type="EMBL" id="ML119057">
    <property type="protein sequence ID" value="ROT37669.1"/>
    <property type="molecule type" value="Genomic_DNA"/>
</dbReference>
<feature type="compositionally biased region" description="Polar residues" evidence="6">
    <location>
        <begin position="113"/>
        <end position="150"/>
    </location>
</feature>
<feature type="region of interest" description="Disordered" evidence="6">
    <location>
        <begin position="198"/>
        <end position="228"/>
    </location>
</feature>
<dbReference type="InterPro" id="IPR036249">
    <property type="entry name" value="Thioredoxin-like_sf"/>
</dbReference>
<dbReference type="InterPro" id="IPR001012">
    <property type="entry name" value="UBX_dom"/>
</dbReference>
<dbReference type="STRING" id="1314773.A0A3N2PT17"/>
<evidence type="ECO:0000256" key="5">
    <source>
        <dbReference type="ARBA" id="ARBA00046062"/>
    </source>
</evidence>
<evidence type="ECO:0000256" key="4">
    <source>
        <dbReference type="ARBA" id="ARBA00041575"/>
    </source>
</evidence>
<reference evidence="9 10" key="1">
    <citation type="journal article" date="2018" name="Mol. Ecol.">
        <title>The obligate alkalophilic soda-lake fungus Sodiomyces alkalinus has shifted to a protein diet.</title>
        <authorList>
            <person name="Grum-Grzhimaylo A.A."/>
            <person name="Falkoski D.L."/>
            <person name="van den Heuvel J."/>
            <person name="Valero-Jimenez C.A."/>
            <person name="Min B."/>
            <person name="Choi I.G."/>
            <person name="Lipzen A."/>
            <person name="Daum C.G."/>
            <person name="Aanen D.K."/>
            <person name="Tsang A."/>
            <person name="Henrissat B."/>
            <person name="Bilanenko E.N."/>
            <person name="de Vries R.P."/>
            <person name="van Kan J.A.L."/>
            <person name="Grigoriev I.V."/>
            <person name="Debets A.J.M."/>
        </authorList>
    </citation>
    <scope>NUCLEOTIDE SEQUENCE [LARGE SCALE GENOMIC DNA]</scope>
    <source>
        <strain evidence="9 10">F11</strain>
    </source>
</reference>
<gene>
    <name evidence="9" type="ORF">SODALDRAFT_334788</name>
</gene>
<keyword evidence="2" id="KW-0834">Unfolded protein response</keyword>
<feature type="compositionally biased region" description="Low complexity" evidence="6">
    <location>
        <begin position="151"/>
        <end position="172"/>
    </location>
</feature>
<feature type="transmembrane region" description="Helical" evidence="7">
    <location>
        <begin position="392"/>
        <end position="411"/>
    </location>
</feature>
<keyword evidence="7" id="KW-1133">Transmembrane helix</keyword>
<dbReference type="Proteomes" id="UP000272025">
    <property type="component" value="Unassembled WGS sequence"/>
</dbReference>
<feature type="region of interest" description="Disordered" evidence="6">
    <location>
        <begin position="111"/>
        <end position="183"/>
    </location>
</feature>
<dbReference type="GO" id="GO:0006986">
    <property type="term" value="P:response to unfolded protein"/>
    <property type="evidence" value="ECO:0007669"/>
    <property type="project" value="UniProtKB-KW"/>
</dbReference>
<sequence length="505" mass="55608">MFFTGTIQEAVATALRENKFVVNFVTDEQEVGQQWENEWLHDPSLVPFLRDESVVLRLKAGSVEAGFLANLYPIPKFPTIIIIKDRDLKGYVAPDCDKEKFLLHMTVAFQKPPRNQNPSQAQITTTSEEASAVPQQASTPNLATQTPSNAPQESRQSQQEPPTSDISSSSGGPPTPSQEEEPAANLRAVLAERRARLEARRREAERKAKEARAAKAAAEATDSSPEAVQKRLRAEALRKEREKAAEERARILRRIQDDKLDRQARAAASREPKLGDVAAALATVASTPLRPSTGQVALQVRLFDGSSLRTRFSGAKATLGNDVRKWLDESRTDDKVPYVFKLVRPPPQPSQRIDETEEGKTLAELGLVPSATLMLAPVRKHAQAYDARRRGFFGLLFALFGQFIGFLAWLWGLMTGVFSGSGGGSSNSGGSSSNNISSSSSSGGSNRDHENEESRKKQAEAQAAQVRERRSGRFAQFANPEDRRGDQQLYNGNSLNFEPRPDDEQ</sequence>
<comment type="function">
    <text evidence="5">Involved in endoplasmic reticulum-associated protein degradation (ERAD). Acts as a platform to recruit both UBQLN1 and VCP to the ER during ERAD.</text>
</comment>
<evidence type="ECO:0000256" key="7">
    <source>
        <dbReference type="SAM" id="Phobius"/>
    </source>
</evidence>
<comment type="subunit">
    <text evidence="3">Directly interacts with VCP. Interacts with UBQLN1. Forms a complex with VCP and UBQLN1.</text>
</comment>
<dbReference type="SMART" id="SM00166">
    <property type="entry name" value="UBX"/>
    <property type="match status" value="1"/>
</dbReference>
<protein>
    <recommendedName>
        <fullName evidence="4">UBX domain-containing protein 2</fullName>
    </recommendedName>
</protein>
<dbReference type="OrthoDB" id="2445133at2759"/>
<dbReference type="InterPro" id="IPR029071">
    <property type="entry name" value="Ubiquitin-like_domsf"/>
</dbReference>
<keyword evidence="7" id="KW-0812">Transmembrane</keyword>
<organism evidence="9 10">
    <name type="scientific">Sodiomyces alkalinus (strain CBS 110278 / VKM F-3762 / F11)</name>
    <name type="common">Alkaliphilic filamentous fungus</name>
    <dbReference type="NCBI Taxonomy" id="1314773"/>
    <lineage>
        <taxon>Eukaryota</taxon>
        <taxon>Fungi</taxon>
        <taxon>Dikarya</taxon>
        <taxon>Ascomycota</taxon>
        <taxon>Pezizomycotina</taxon>
        <taxon>Sordariomycetes</taxon>
        <taxon>Hypocreomycetidae</taxon>
        <taxon>Glomerellales</taxon>
        <taxon>Plectosphaerellaceae</taxon>
        <taxon>Sodiomyces</taxon>
    </lineage>
</organism>
<evidence type="ECO:0000256" key="1">
    <source>
        <dbReference type="ARBA" id="ARBA00004406"/>
    </source>
</evidence>
<dbReference type="SUPFAM" id="SSF54236">
    <property type="entry name" value="Ubiquitin-like"/>
    <property type="match status" value="1"/>
</dbReference>
<dbReference type="AlphaFoldDB" id="A0A3N2PT17"/>
<dbReference type="PROSITE" id="PS50033">
    <property type="entry name" value="UBX"/>
    <property type="match status" value="1"/>
</dbReference>
<keyword evidence="7" id="KW-0472">Membrane</keyword>
<evidence type="ECO:0000259" key="8">
    <source>
        <dbReference type="PROSITE" id="PS50033"/>
    </source>
</evidence>
<dbReference type="GeneID" id="39580776"/>
<dbReference type="PANTHER" id="PTHR46424:SF1">
    <property type="entry name" value="UBX DOMAIN-CONTAINING PROTEIN 4"/>
    <property type="match status" value="1"/>
</dbReference>
<feature type="region of interest" description="Disordered" evidence="6">
    <location>
        <begin position="422"/>
        <end position="505"/>
    </location>
</feature>
<dbReference type="PANTHER" id="PTHR46424">
    <property type="entry name" value="UBX DOMAIN-CONTAINING PROTEIN 4"/>
    <property type="match status" value="1"/>
</dbReference>
<keyword evidence="10" id="KW-1185">Reference proteome</keyword>
<name>A0A3N2PT17_SODAK</name>
<feature type="compositionally biased region" description="Basic and acidic residues" evidence="6">
    <location>
        <begin position="198"/>
        <end position="213"/>
    </location>
</feature>
<dbReference type="GO" id="GO:0036503">
    <property type="term" value="P:ERAD pathway"/>
    <property type="evidence" value="ECO:0007669"/>
    <property type="project" value="TreeGrafter"/>
</dbReference>
<dbReference type="RefSeq" id="XP_028465475.1">
    <property type="nucleotide sequence ID" value="XM_028612298.1"/>
</dbReference>
<proteinExistence type="predicted"/>
<evidence type="ECO:0000256" key="2">
    <source>
        <dbReference type="ARBA" id="ARBA00023230"/>
    </source>
</evidence>